<reference evidence="2" key="1">
    <citation type="journal article" date="2020" name="Nature">
        <title>Giant virus diversity and host interactions through global metagenomics.</title>
        <authorList>
            <person name="Schulz F."/>
            <person name="Roux S."/>
            <person name="Paez-Espino D."/>
            <person name="Jungbluth S."/>
            <person name="Walsh D.A."/>
            <person name="Denef V.J."/>
            <person name="McMahon K.D."/>
            <person name="Konstantinidis K.T."/>
            <person name="Eloe-Fadrosh E.A."/>
            <person name="Kyrpides N.C."/>
            <person name="Woyke T."/>
        </authorList>
    </citation>
    <scope>NUCLEOTIDE SEQUENCE</scope>
    <source>
        <strain evidence="2">GVMAG-M-3300023174-49</strain>
    </source>
</reference>
<feature type="transmembrane region" description="Helical" evidence="1">
    <location>
        <begin position="82"/>
        <end position="100"/>
    </location>
</feature>
<accession>A0A6C0DQ59</accession>
<keyword evidence="1" id="KW-0812">Transmembrane</keyword>
<feature type="transmembrane region" description="Helical" evidence="1">
    <location>
        <begin position="140"/>
        <end position="161"/>
    </location>
</feature>
<dbReference type="EMBL" id="MN739661">
    <property type="protein sequence ID" value="QHT18996.1"/>
    <property type="molecule type" value="Genomic_DNA"/>
</dbReference>
<keyword evidence="1" id="KW-1133">Transmembrane helix</keyword>
<proteinExistence type="predicted"/>
<sequence>MPYTQHEIDNTYYYTYLKIGWIILLYSLASFYSFHPNTELVSLIIFLIFDIFLFAFIGHSFYTLVLKKNDGLLQFASFFHKISWTTFWAVIPISIALLFVSHSMMISVFNNLHKIHIADNNDKSIPLSKRNHSEFQRYKMINIIVFFMSMLLFCFLLNDWLPKTNYTFLYNKLIIFAVASVAISILGQTIYMIYMSKQFLVLGNRKLLLNN</sequence>
<protein>
    <submittedName>
        <fullName evidence="2">Uncharacterized protein</fullName>
    </submittedName>
</protein>
<evidence type="ECO:0000313" key="2">
    <source>
        <dbReference type="EMBL" id="QHT18996.1"/>
    </source>
</evidence>
<dbReference type="AlphaFoldDB" id="A0A6C0DQ59"/>
<feature type="transmembrane region" description="Helical" evidence="1">
    <location>
        <begin position="40"/>
        <end position="62"/>
    </location>
</feature>
<evidence type="ECO:0000256" key="1">
    <source>
        <dbReference type="SAM" id="Phobius"/>
    </source>
</evidence>
<organism evidence="2">
    <name type="scientific">viral metagenome</name>
    <dbReference type="NCBI Taxonomy" id="1070528"/>
    <lineage>
        <taxon>unclassified sequences</taxon>
        <taxon>metagenomes</taxon>
        <taxon>organismal metagenomes</taxon>
    </lineage>
</organism>
<name>A0A6C0DQ59_9ZZZZ</name>
<feature type="transmembrane region" description="Helical" evidence="1">
    <location>
        <begin position="173"/>
        <end position="194"/>
    </location>
</feature>
<keyword evidence="1" id="KW-0472">Membrane</keyword>
<feature type="transmembrane region" description="Helical" evidence="1">
    <location>
        <begin position="12"/>
        <end position="33"/>
    </location>
</feature>